<dbReference type="EMBL" id="CAJPIJ010000078">
    <property type="protein sequence ID" value="CAG1969443.1"/>
    <property type="molecule type" value="Genomic_DNA"/>
</dbReference>
<proteinExistence type="predicted"/>
<gene>
    <name evidence="2" type="ORF">FUG_LOCUS55116</name>
    <name evidence="1" type="ORF">MDCFG202_LOCUS63814</name>
</gene>
<evidence type="ECO:0000313" key="2">
    <source>
        <dbReference type="EMBL" id="VIO52817.1"/>
    </source>
</evidence>
<dbReference type="EMBL" id="CAAKMV010000044">
    <property type="protein sequence ID" value="VIO52817.1"/>
    <property type="molecule type" value="Genomic_DNA"/>
</dbReference>
<reference evidence="2" key="1">
    <citation type="submission" date="2019-04" db="EMBL/GenBank/DDBJ databases">
        <authorList>
            <person name="Melise S."/>
            <person name="Noan J."/>
            <person name="Okalmin O."/>
        </authorList>
    </citation>
    <scope>NUCLEOTIDE SEQUENCE</scope>
    <source>
        <strain evidence="2">FN9</strain>
    </source>
</reference>
<evidence type="ECO:0000313" key="1">
    <source>
        <dbReference type="EMBL" id="CAG1969443.1"/>
    </source>
</evidence>
<dbReference type="Proteomes" id="UP000746612">
    <property type="component" value="Unassembled WGS sequence"/>
</dbReference>
<organism evidence="2">
    <name type="scientific">Gibberella zeae</name>
    <name type="common">Wheat head blight fungus</name>
    <name type="synonym">Fusarium graminearum</name>
    <dbReference type="NCBI Taxonomy" id="5518"/>
    <lineage>
        <taxon>Eukaryota</taxon>
        <taxon>Fungi</taxon>
        <taxon>Dikarya</taxon>
        <taxon>Ascomycota</taxon>
        <taxon>Pezizomycotina</taxon>
        <taxon>Sordariomycetes</taxon>
        <taxon>Hypocreomycetidae</taxon>
        <taxon>Hypocreales</taxon>
        <taxon>Nectriaceae</taxon>
        <taxon>Fusarium</taxon>
    </lineage>
</organism>
<dbReference type="AlphaFoldDB" id="A0A4E9D356"/>
<accession>A0A4E9D356</accession>
<reference evidence="1" key="2">
    <citation type="submission" date="2021-03" db="EMBL/GenBank/DDBJ databases">
        <authorList>
            <person name="Alouane T."/>
            <person name="Langin T."/>
            <person name="Bonhomme L."/>
        </authorList>
    </citation>
    <scope>NUCLEOTIDE SEQUENCE</scope>
    <source>
        <strain evidence="1">MDC_Fg202</strain>
    </source>
</reference>
<sequence length="95" mass="10943">MPVCKTQPLSTTSLLNQCWTVRPYAPRFSNVEIDESNKLNTAETEILRSPAFRRNKSTWVDTDGSHIGIRSSCLYWIACRGIDEMGWEVDIRYCI</sequence>
<name>A0A4E9D356_GIBZA</name>
<protein>
    <submittedName>
        <fullName evidence="2">Uncharacterized protein</fullName>
    </submittedName>
</protein>